<dbReference type="Pfam" id="PF03719">
    <property type="entry name" value="Ribosomal_S5_C"/>
    <property type="match status" value="1"/>
</dbReference>
<comment type="function">
    <text evidence="7">Located at the back of the 30S subunit body where it stabilizes the conformation of the head with respect to the body.</text>
</comment>
<dbReference type="InterPro" id="IPR020568">
    <property type="entry name" value="Ribosomal_Su5_D2-typ_SF"/>
</dbReference>
<evidence type="ECO:0000256" key="6">
    <source>
        <dbReference type="ARBA" id="ARBA00035255"/>
    </source>
</evidence>
<dbReference type="SUPFAM" id="SSF54768">
    <property type="entry name" value="dsRNA-binding domain-like"/>
    <property type="match status" value="1"/>
</dbReference>
<keyword evidence="4 7" id="KW-0689">Ribosomal protein</keyword>
<dbReference type="GO" id="GO:0005737">
    <property type="term" value="C:cytoplasm"/>
    <property type="evidence" value="ECO:0007669"/>
    <property type="project" value="UniProtKB-ARBA"/>
</dbReference>
<dbReference type="GO" id="GO:0003735">
    <property type="term" value="F:structural constituent of ribosome"/>
    <property type="evidence" value="ECO:0007669"/>
    <property type="project" value="UniProtKB-UniRule"/>
</dbReference>
<reference evidence="10" key="1">
    <citation type="journal article" date="2020" name="mSystems">
        <title>Genome- and Community-Level Interaction Insights into Carbon Utilization and Element Cycling Functions of Hydrothermarchaeota in Hydrothermal Sediment.</title>
        <authorList>
            <person name="Zhou Z."/>
            <person name="Liu Y."/>
            <person name="Xu W."/>
            <person name="Pan J."/>
            <person name="Luo Z.H."/>
            <person name="Li M."/>
        </authorList>
    </citation>
    <scope>NUCLEOTIDE SEQUENCE [LARGE SCALE GENOMIC DNA]</scope>
    <source>
        <strain evidence="10">HyVt-94</strain>
    </source>
</reference>
<evidence type="ECO:0000256" key="2">
    <source>
        <dbReference type="ARBA" id="ARBA00022730"/>
    </source>
</evidence>
<gene>
    <name evidence="7" type="primary">rpsE</name>
    <name evidence="10" type="ORF">ENL41_01700</name>
</gene>
<dbReference type="PROSITE" id="PS50881">
    <property type="entry name" value="S5_DSRBD"/>
    <property type="match status" value="1"/>
</dbReference>
<dbReference type="GO" id="GO:0006412">
    <property type="term" value="P:translation"/>
    <property type="evidence" value="ECO:0007669"/>
    <property type="project" value="UniProtKB-UniRule"/>
</dbReference>
<dbReference type="SUPFAM" id="SSF54211">
    <property type="entry name" value="Ribosomal protein S5 domain 2-like"/>
    <property type="match status" value="1"/>
</dbReference>
<dbReference type="InterPro" id="IPR005712">
    <property type="entry name" value="Ribosomal_uS5_bac-type"/>
</dbReference>
<dbReference type="Proteomes" id="UP000886014">
    <property type="component" value="Unassembled WGS sequence"/>
</dbReference>
<dbReference type="InterPro" id="IPR005324">
    <property type="entry name" value="Ribosomal_uS5_C"/>
</dbReference>
<comment type="domain">
    <text evidence="7">The N-terminal domain interacts with the head of the 30S subunit; the C-terminal domain interacts with the body and contacts protein S4. The interaction surface between S4 and S5 is involved in control of translational fidelity.</text>
</comment>
<dbReference type="InterPro" id="IPR013810">
    <property type="entry name" value="Ribosomal_uS5_N"/>
</dbReference>
<dbReference type="Gene3D" id="3.30.160.20">
    <property type="match status" value="1"/>
</dbReference>
<evidence type="ECO:0000256" key="5">
    <source>
        <dbReference type="ARBA" id="ARBA00023274"/>
    </source>
</evidence>
<keyword evidence="2 7" id="KW-0699">rRNA-binding</keyword>
<comment type="subunit">
    <text evidence="7">Part of the 30S ribosomal subunit. Contacts proteins S4 and S8.</text>
</comment>
<accession>A0A7C5I4J6</accession>
<name>A0A7C5I4J6_UNCW3</name>
<evidence type="ECO:0000256" key="3">
    <source>
        <dbReference type="ARBA" id="ARBA00022884"/>
    </source>
</evidence>
<organism evidence="10">
    <name type="scientific">candidate division WOR-3 bacterium</name>
    <dbReference type="NCBI Taxonomy" id="2052148"/>
    <lineage>
        <taxon>Bacteria</taxon>
        <taxon>Bacteria division WOR-3</taxon>
    </lineage>
</organism>
<dbReference type="FunFam" id="3.30.230.10:FF:000002">
    <property type="entry name" value="30S ribosomal protein S5"/>
    <property type="match status" value="1"/>
</dbReference>
<dbReference type="PANTHER" id="PTHR48277">
    <property type="entry name" value="MITOCHONDRIAL RIBOSOMAL PROTEIN S5"/>
    <property type="match status" value="1"/>
</dbReference>
<evidence type="ECO:0000256" key="7">
    <source>
        <dbReference type="HAMAP-Rule" id="MF_01307"/>
    </source>
</evidence>
<dbReference type="PANTHER" id="PTHR48277:SF1">
    <property type="entry name" value="MITOCHONDRIAL RIBOSOMAL PROTEIN S5"/>
    <property type="match status" value="1"/>
</dbReference>
<dbReference type="InterPro" id="IPR000851">
    <property type="entry name" value="Ribosomal_uS5"/>
</dbReference>
<evidence type="ECO:0000313" key="10">
    <source>
        <dbReference type="EMBL" id="HHF58121.1"/>
    </source>
</evidence>
<dbReference type="InterPro" id="IPR014721">
    <property type="entry name" value="Ribsml_uS5_D2-typ_fold_subgr"/>
</dbReference>
<evidence type="ECO:0000259" key="9">
    <source>
        <dbReference type="PROSITE" id="PS50881"/>
    </source>
</evidence>
<comment type="caution">
    <text evidence="10">The sequence shown here is derived from an EMBL/GenBank/DDBJ whole genome shotgun (WGS) entry which is preliminary data.</text>
</comment>
<protein>
    <recommendedName>
        <fullName evidence="6 7">Small ribosomal subunit protein uS5</fullName>
    </recommendedName>
</protein>
<feature type="domain" description="S5 DRBM" evidence="9">
    <location>
        <begin position="12"/>
        <end position="75"/>
    </location>
</feature>
<proteinExistence type="inferred from homology"/>
<dbReference type="GO" id="GO:0019843">
    <property type="term" value="F:rRNA binding"/>
    <property type="evidence" value="ECO:0007669"/>
    <property type="project" value="UniProtKB-UniRule"/>
</dbReference>
<dbReference type="HAMAP" id="MF_01307_B">
    <property type="entry name" value="Ribosomal_uS5_B"/>
    <property type="match status" value="1"/>
</dbReference>
<dbReference type="EMBL" id="DRTV01000121">
    <property type="protein sequence ID" value="HHF58121.1"/>
    <property type="molecule type" value="Genomic_DNA"/>
</dbReference>
<keyword evidence="5 7" id="KW-0687">Ribonucleoprotein</keyword>
<evidence type="ECO:0000256" key="8">
    <source>
        <dbReference type="RuleBase" id="RU003823"/>
    </source>
</evidence>
<evidence type="ECO:0000256" key="4">
    <source>
        <dbReference type="ARBA" id="ARBA00022980"/>
    </source>
</evidence>
<comment type="similarity">
    <text evidence="1 7 8">Belongs to the universal ribosomal protein uS5 family.</text>
</comment>
<dbReference type="Gene3D" id="3.30.230.10">
    <property type="match status" value="1"/>
</dbReference>
<dbReference type="AlphaFoldDB" id="A0A7C5I4J6"/>
<dbReference type="GO" id="GO:0015935">
    <property type="term" value="C:small ribosomal subunit"/>
    <property type="evidence" value="ECO:0007669"/>
    <property type="project" value="InterPro"/>
</dbReference>
<evidence type="ECO:0000256" key="1">
    <source>
        <dbReference type="ARBA" id="ARBA00008945"/>
    </source>
</evidence>
<comment type="function">
    <text evidence="7">With S4 and S12 plays an important role in translational accuracy.</text>
</comment>
<keyword evidence="3 7" id="KW-0694">RNA-binding</keyword>
<sequence>MAVVDREGVSELIENIVVIKRVSKVTKGGKNFKLSVWVVVGDGQGRVGIGHGKAQETPEAIQKALKRARKNMKKVVILNGTLPHEIIGKEGASKVLLKPAAPGTGIIAPQPVRAILEAAGYQNALTKSLGSNNAINMMKATLNALLALKDPQEVAKLRALDVNIIMRRFGRGRKEAESQAD</sequence>
<dbReference type="NCBIfam" id="TIGR01021">
    <property type="entry name" value="rpsE_bact"/>
    <property type="match status" value="1"/>
</dbReference>
<dbReference type="Pfam" id="PF00333">
    <property type="entry name" value="Ribosomal_S5"/>
    <property type="match status" value="1"/>
</dbReference>